<keyword evidence="1" id="KW-0472">Membrane</keyword>
<reference evidence="2" key="1">
    <citation type="submission" date="2014-09" db="EMBL/GenBank/DDBJ databases">
        <authorList>
            <person name="Magalhaes I.L.F."/>
            <person name="Oliveira U."/>
            <person name="Santos F.R."/>
            <person name="Vidigal T.H.D.A."/>
            <person name="Brescovit A.D."/>
            <person name="Santos A.J."/>
        </authorList>
    </citation>
    <scope>NUCLEOTIDE SEQUENCE</scope>
    <source>
        <tissue evidence="2">Shoot tissue taken approximately 20 cm above the soil surface</tissue>
    </source>
</reference>
<feature type="transmembrane region" description="Helical" evidence="1">
    <location>
        <begin position="30"/>
        <end position="46"/>
    </location>
</feature>
<dbReference type="AlphaFoldDB" id="A0A0A9BRB1"/>
<sequence>MGSSDVSSNEMWSGLDISRIDILYLNADQSLVYFLYFMIMITNLRIQGE</sequence>
<proteinExistence type="predicted"/>
<accession>A0A0A9BRB1</accession>
<protein>
    <submittedName>
        <fullName evidence="2">Uncharacterized protein</fullName>
    </submittedName>
</protein>
<reference evidence="2" key="2">
    <citation type="journal article" date="2015" name="Data Brief">
        <title>Shoot transcriptome of the giant reed, Arundo donax.</title>
        <authorList>
            <person name="Barrero R.A."/>
            <person name="Guerrero F.D."/>
            <person name="Moolhuijzen P."/>
            <person name="Goolsby J.A."/>
            <person name="Tidwell J."/>
            <person name="Bellgard S.E."/>
            <person name="Bellgard M.I."/>
        </authorList>
    </citation>
    <scope>NUCLEOTIDE SEQUENCE</scope>
    <source>
        <tissue evidence="2">Shoot tissue taken approximately 20 cm above the soil surface</tissue>
    </source>
</reference>
<organism evidence="2">
    <name type="scientific">Arundo donax</name>
    <name type="common">Giant reed</name>
    <name type="synonym">Donax arundinaceus</name>
    <dbReference type="NCBI Taxonomy" id="35708"/>
    <lineage>
        <taxon>Eukaryota</taxon>
        <taxon>Viridiplantae</taxon>
        <taxon>Streptophyta</taxon>
        <taxon>Embryophyta</taxon>
        <taxon>Tracheophyta</taxon>
        <taxon>Spermatophyta</taxon>
        <taxon>Magnoliopsida</taxon>
        <taxon>Liliopsida</taxon>
        <taxon>Poales</taxon>
        <taxon>Poaceae</taxon>
        <taxon>PACMAD clade</taxon>
        <taxon>Arundinoideae</taxon>
        <taxon>Arundineae</taxon>
        <taxon>Arundo</taxon>
    </lineage>
</organism>
<dbReference type="EMBL" id="GBRH01231944">
    <property type="protein sequence ID" value="JAD65951.1"/>
    <property type="molecule type" value="Transcribed_RNA"/>
</dbReference>
<keyword evidence="1" id="KW-1133">Transmembrane helix</keyword>
<name>A0A0A9BRB1_ARUDO</name>
<evidence type="ECO:0000256" key="1">
    <source>
        <dbReference type="SAM" id="Phobius"/>
    </source>
</evidence>
<evidence type="ECO:0000313" key="2">
    <source>
        <dbReference type="EMBL" id="JAD65951.1"/>
    </source>
</evidence>
<keyword evidence="1" id="KW-0812">Transmembrane</keyword>